<feature type="transmembrane region" description="Helical" evidence="1">
    <location>
        <begin position="216"/>
        <end position="240"/>
    </location>
</feature>
<keyword evidence="1" id="KW-0472">Membrane</keyword>
<organism evidence="2 3">
    <name type="scientific">Ditylenchus destructor</name>
    <dbReference type="NCBI Taxonomy" id="166010"/>
    <lineage>
        <taxon>Eukaryota</taxon>
        <taxon>Metazoa</taxon>
        <taxon>Ecdysozoa</taxon>
        <taxon>Nematoda</taxon>
        <taxon>Chromadorea</taxon>
        <taxon>Rhabditida</taxon>
        <taxon>Tylenchina</taxon>
        <taxon>Tylenchomorpha</taxon>
        <taxon>Sphaerularioidea</taxon>
        <taxon>Anguinidae</taxon>
        <taxon>Anguininae</taxon>
        <taxon>Ditylenchus</taxon>
    </lineage>
</organism>
<accession>A0AAD4MW99</accession>
<dbReference type="Proteomes" id="UP001201812">
    <property type="component" value="Unassembled WGS sequence"/>
</dbReference>
<gene>
    <name evidence="2" type="ORF">DdX_11901</name>
</gene>
<comment type="caution">
    <text evidence="2">The sequence shown here is derived from an EMBL/GenBank/DDBJ whole genome shotgun (WGS) entry which is preliminary data.</text>
</comment>
<protein>
    <submittedName>
        <fullName evidence="2">Uncharacterized protein</fullName>
    </submittedName>
</protein>
<feature type="transmembrane region" description="Helical" evidence="1">
    <location>
        <begin position="131"/>
        <end position="153"/>
    </location>
</feature>
<dbReference type="EMBL" id="JAKKPZ010000035">
    <property type="protein sequence ID" value="KAI1708513.1"/>
    <property type="molecule type" value="Genomic_DNA"/>
</dbReference>
<proteinExistence type="predicted"/>
<keyword evidence="1" id="KW-0812">Transmembrane</keyword>
<name>A0AAD4MW99_9BILA</name>
<feature type="transmembrane region" description="Helical" evidence="1">
    <location>
        <begin position="88"/>
        <end position="111"/>
    </location>
</feature>
<sequence length="413" mass="46707">MPVAPRIRAYDTSIASSRRDKTIGTGLGLDKSTYPEIWLPENPGFGQVTDHPSRLGSGRVIRETVALNETNLLSEFQPIAPRPYLSSLIFAETIVTLAFQFISIFVMARLLFHRFTTPEKLQFRDMSKTVIIYMVVHMIGSVVTLPHHFYLVLLWKPAAPIIAIDDPLYNPYILYWTGVFMIAYFYTPAVPVFFLTLERCIALKCPIQYHNRSIWFINKLPSIATIASVVWCVIIVVASFPDSPMDMSKVKYCQSYLCVADGYENKFRILRIYMKNSISIANVLCTAYFLCALRVYKNNSVDGKHFAMKNRVVIVTSLSEVLLNVLPMLFGSLFLDFTGQSVGNILGNHMILLFTLDEVICSLYYIKIYSKKSPQSTEVTPNSKGKAIFTKHTPPAPMINDRNVEVSNAVQCS</sequence>
<feature type="transmembrane region" description="Helical" evidence="1">
    <location>
        <begin position="346"/>
        <end position="366"/>
    </location>
</feature>
<feature type="transmembrane region" description="Helical" evidence="1">
    <location>
        <begin position="272"/>
        <end position="291"/>
    </location>
</feature>
<feature type="transmembrane region" description="Helical" evidence="1">
    <location>
        <begin position="173"/>
        <end position="195"/>
    </location>
</feature>
<reference evidence="2" key="1">
    <citation type="submission" date="2022-01" db="EMBL/GenBank/DDBJ databases">
        <title>Genome Sequence Resource for Two Populations of Ditylenchus destructor, the Migratory Endoparasitic Phytonematode.</title>
        <authorList>
            <person name="Zhang H."/>
            <person name="Lin R."/>
            <person name="Xie B."/>
        </authorList>
    </citation>
    <scope>NUCLEOTIDE SEQUENCE</scope>
    <source>
        <strain evidence="2">BazhouSP</strain>
    </source>
</reference>
<evidence type="ECO:0000313" key="3">
    <source>
        <dbReference type="Proteomes" id="UP001201812"/>
    </source>
</evidence>
<evidence type="ECO:0000256" key="1">
    <source>
        <dbReference type="SAM" id="Phobius"/>
    </source>
</evidence>
<feature type="transmembrane region" description="Helical" evidence="1">
    <location>
        <begin position="312"/>
        <end position="334"/>
    </location>
</feature>
<dbReference type="AlphaFoldDB" id="A0AAD4MW99"/>
<keyword evidence="1" id="KW-1133">Transmembrane helix</keyword>
<evidence type="ECO:0000313" key="2">
    <source>
        <dbReference type="EMBL" id="KAI1708513.1"/>
    </source>
</evidence>
<keyword evidence="3" id="KW-1185">Reference proteome</keyword>